<accession>A0A4S2MVM2</accession>
<feature type="region of interest" description="Disordered" evidence="1">
    <location>
        <begin position="84"/>
        <end position="129"/>
    </location>
</feature>
<evidence type="ECO:0000256" key="1">
    <source>
        <dbReference type="SAM" id="MobiDB-lite"/>
    </source>
</evidence>
<proteinExistence type="predicted"/>
<dbReference type="AlphaFoldDB" id="A0A4S2MVM2"/>
<organism evidence="2 3">
    <name type="scientific">Ascodesmis nigricans</name>
    <dbReference type="NCBI Taxonomy" id="341454"/>
    <lineage>
        <taxon>Eukaryota</taxon>
        <taxon>Fungi</taxon>
        <taxon>Dikarya</taxon>
        <taxon>Ascomycota</taxon>
        <taxon>Pezizomycotina</taxon>
        <taxon>Pezizomycetes</taxon>
        <taxon>Pezizales</taxon>
        <taxon>Ascodesmidaceae</taxon>
        <taxon>Ascodesmis</taxon>
    </lineage>
</organism>
<dbReference type="Proteomes" id="UP000298138">
    <property type="component" value="Unassembled WGS sequence"/>
</dbReference>
<feature type="compositionally biased region" description="Low complexity" evidence="1">
    <location>
        <begin position="93"/>
        <end position="117"/>
    </location>
</feature>
<sequence length="231" mass="25463">MRGLKTIWGPVVFGRRTSHPQQSDGKQSTCRKSGSRSNSKSRTSGVSSAPPSASTSPSKAPGSVITESLQPLAQTSTQLLSTASPSALPPVAQPSSSDSDPSLSASHPSTAPTPSLPQRTPLYTPCIRTPKTTTRRSTRCCHCTYTRSHQRPPQACPNIHCRHHFCSYCHSEWEFFVFVCSCCDWPMLAERMRDCCDACGAVSRHWVGRTEWWNEEKIREMRGLVVENLPS</sequence>
<dbReference type="InParanoid" id="A0A4S2MVM2"/>
<name>A0A4S2MVM2_9PEZI</name>
<evidence type="ECO:0000313" key="2">
    <source>
        <dbReference type="EMBL" id="TGZ80573.1"/>
    </source>
</evidence>
<feature type="compositionally biased region" description="Polar residues" evidence="1">
    <location>
        <begin position="19"/>
        <end position="30"/>
    </location>
</feature>
<keyword evidence="3" id="KW-1185">Reference proteome</keyword>
<evidence type="ECO:0000313" key="3">
    <source>
        <dbReference type="Proteomes" id="UP000298138"/>
    </source>
</evidence>
<gene>
    <name evidence="2" type="ORF">EX30DRAFT_54695</name>
</gene>
<feature type="region of interest" description="Disordered" evidence="1">
    <location>
        <begin position="1"/>
        <end position="69"/>
    </location>
</feature>
<dbReference type="EMBL" id="ML220124">
    <property type="protein sequence ID" value="TGZ80573.1"/>
    <property type="molecule type" value="Genomic_DNA"/>
</dbReference>
<reference evidence="2 3" key="1">
    <citation type="submission" date="2019-04" db="EMBL/GenBank/DDBJ databases">
        <title>Comparative genomics and transcriptomics to analyze fruiting body development in filamentous ascomycetes.</title>
        <authorList>
            <consortium name="DOE Joint Genome Institute"/>
            <person name="Lutkenhaus R."/>
            <person name="Traeger S."/>
            <person name="Breuer J."/>
            <person name="Kuo A."/>
            <person name="Lipzen A."/>
            <person name="Pangilinan J."/>
            <person name="Dilworth D."/>
            <person name="Sandor L."/>
            <person name="Poggeler S."/>
            <person name="Barry K."/>
            <person name="Grigoriev I.V."/>
            <person name="Nowrousian M."/>
        </authorList>
    </citation>
    <scope>NUCLEOTIDE SEQUENCE [LARGE SCALE GENOMIC DNA]</scope>
    <source>
        <strain evidence="2 3">CBS 389.68</strain>
    </source>
</reference>
<protein>
    <submittedName>
        <fullName evidence="2">Uncharacterized protein</fullName>
    </submittedName>
</protein>
<feature type="compositionally biased region" description="Low complexity" evidence="1">
    <location>
        <begin position="31"/>
        <end position="63"/>
    </location>
</feature>